<dbReference type="EMBL" id="JANPWZ010000363">
    <property type="protein sequence ID" value="KAJ3577467.1"/>
    <property type="molecule type" value="Genomic_DNA"/>
</dbReference>
<dbReference type="AlphaFoldDB" id="A0A9W8NJ42"/>
<organism evidence="2 3">
    <name type="scientific">Xylaria arbuscula</name>
    <dbReference type="NCBI Taxonomy" id="114810"/>
    <lineage>
        <taxon>Eukaryota</taxon>
        <taxon>Fungi</taxon>
        <taxon>Dikarya</taxon>
        <taxon>Ascomycota</taxon>
        <taxon>Pezizomycotina</taxon>
        <taxon>Sordariomycetes</taxon>
        <taxon>Xylariomycetidae</taxon>
        <taxon>Xylariales</taxon>
        <taxon>Xylariaceae</taxon>
        <taxon>Xylaria</taxon>
    </lineage>
</organism>
<feature type="compositionally biased region" description="Basic and acidic residues" evidence="1">
    <location>
        <begin position="127"/>
        <end position="146"/>
    </location>
</feature>
<sequence>MSDPPELRRKMQASSLQSMIMDYADRYNLRVALIVQDKTTKDYEIFQKELDENFPPARNSIKPCILHVGREAEAPTNTCEAEFGNDLQLKLRQIEWDILQSEVPKAPKFQRPIFMRQPTAGPGTDQVSKERPNEGLGSDKEADHIRKGLGHMTIHDAKTSEPSENKKHAQMSYRGKIDEQSEQSTQE</sequence>
<feature type="compositionally biased region" description="Basic and acidic residues" evidence="1">
    <location>
        <begin position="153"/>
        <end position="167"/>
    </location>
</feature>
<keyword evidence="3" id="KW-1185">Reference proteome</keyword>
<evidence type="ECO:0000313" key="3">
    <source>
        <dbReference type="Proteomes" id="UP001148614"/>
    </source>
</evidence>
<feature type="region of interest" description="Disordered" evidence="1">
    <location>
        <begin position="115"/>
        <end position="187"/>
    </location>
</feature>
<evidence type="ECO:0000256" key="1">
    <source>
        <dbReference type="SAM" id="MobiDB-lite"/>
    </source>
</evidence>
<gene>
    <name evidence="2" type="ORF">NPX13_g3100</name>
</gene>
<name>A0A9W8NJ42_9PEZI</name>
<proteinExistence type="predicted"/>
<protein>
    <submittedName>
        <fullName evidence="2">Uncharacterized protein</fullName>
    </submittedName>
</protein>
<evidence type="ECO:0000313" key="2">
    <source>
        <dbReference type="EMBL" id="KAJ3577467.1"/>
    </source>
</evidence>
<accession>A0A9W8NJ42</accession>
<dbReference type="VEuPathDB" id="FungiDB:F4678DRAFT_455624"/>
<comment type="caution">
    <text evidence="2">The sequence shown here is derived from an EMBL/GenBank/DDBJ whole genome shotgun (WGS) entry which is preliminary data.</text>
</comment>
<dbReference type="Proteomes" id="UP001148614">
    <property type="component" value="Unassembled WGS sequence"/>
</dbReference>
<reference evidence="2" key="1">
    <citation type="submission" date="2022-07" db="EMBL/GenBank/DDBJ databases">
        <title>Genome Sequence of Xylaria arbuscula.</title>
        <authorList>
            <person name="Buettner E."/>
        </authorList>
    </citation>
    <scope>NUCLEOTIDE SEQUENCE</scope>
    <source>
        <strain evidence="2">VT107</strain>
    </source>
</reference>